<evidence type="ECO:0008006" key="8">
    <source>
        <dbReference type="Google" id="ProtNLM"/>
    </source>
</evidence>
<organism evidence="6 7">
    <name type="scientific">Rhamnella rubrinervis</name>
    <dbReference type="NCBI Taxonomy" id="2594499"/>
    <lineage>
        <taxon>Eukaryota</taxon>
        <taxon>Viridiplantae</taxon>
        <taxon>Streptophyta</taxon>
        <taxon>Embryophyta</taxon>
        <taxon>Tracheophyta</taxon>
        <taxon>Spermatophyta</taxon>
        <taxon>Magnoliopsida</taxon>
        <taxon>eudicotyledons</taxon>
        <taxon>Gunneridae</taxon>
        <taxon>Pentapetalae</taxon>
        <taxon>rosids</taxon>
        <taxon>fabids</taxon>
        <taxon>Rosales</taxon>
        <taxon>Rhamnaceae</taxon>
        <taxon>rhamnoid group</taxon>
        <taxon>Rhamneae</taxon>
        <taxon>Rhamnella</taxon>
    </lineage>
</organism>
<keyword evidence="5" id="KW-0539">Nucleus</keyword>
<evidence type="ECO:0000256" key="3">
    <source>
        <dbReference type="ARBA" id="ARBA00023125"/>
    </source>
</evidence>
<accession>A0A8K0GUJ2</accession>
<gene>
    <name evidence="6" type="ORF">FNV43_RR20827</name>
</gene>
<name>A0A8K0GUJ2_9ROSA</name>
<evidence type="ECO:0000313" key="6">
    <source>
        <dbReference type="EMBL" id="KAF3438071.1"/>
    </source>
</evidence>
<evidence type="ECO:0000256" key="4">
    <source>
        <dbReference type="ARBA" id="ARBA00023163"/>
    </source>
</evidence>
<dbReference type="OrthoDB" id="1002319at2759"/>
<evidence type="ECO:0000313" key="7">
    <source>
        <dbReference type="Proteomes" id="UP000796880"/>
    </source>
</evidence>
<comment type="caution">
    <text evidence="6">The sequence shown here is derived from an EMBL/GenBank/DDBJ whole genome shotgun (WGS) entry which is preliminary data.</text>
</comment>
<dbReference type="InterPro" id="IPR015300">
    <property type="entry name" value="DNA-bd_pseudobarrel_sf"/>
</dbReference>
<dbReference type="Proteomes" id="UP000796880">
    <property type="component" value="Unassembled WGS sequence"/>
</dbReference>
<evidence type="ECO:0000256" key="5">
    <source>
        <dbReference type="ARBA" id="ARBA00023242"/>
    </source>
</evidence>
<keyword evidence="3" id="KW-0238">DNA-binding</keyword>
<proteinExistence type="predicted"/>
<keyword evidence="2" id="KW-0805">Transcription regulation</keyword>
<dbReference type="InterPro" id="IPR003340">
    <property type="entry name" value="B3_DNA-bd"/>
</dbReference>
<keyword evidence="4" id="KW-0804">Transcription</keyword>
<evidence type="ECO:0000256" key="1">
    <source>
        <dbReference type="ARBA" id="ARBA00004123"/>
    </source>
</evidence>
<comment type="subcellular location">
    <subcellularLocation>
        <location evidence="1">Nucleus</location>
    </subcellularLocation>
</comment>
<dbReference type="Gene3D" id="2.40.330.10">
    <property type="entry name" value="DNA-binding pseudobarrel domain"/>
    <property type="match status" value="1"/>
</dbReference>
<dbReference type="GO" id="GO:0003677">
    <property type="term" value="F:DNA binding"/>
    <property type="evidence" value="ECO:0007669"/>
    <property type="project" value="UniProtKB-KW"/>
</dbReference>
<dbReference type="GO" id="GO:0005634">
    <property type="term" value="C:nucleus"/>
    <property type="evidence" value="ECO:0007669"/>
    <property type="project" value="UniProtKB-SubCell"/>
</dbReference>
<dbReference type="SUPFAM" id="SSF101936">
    <property type="entry name" value="DNA-binding pseudobarrel domain"/>
    <property type="match status" value="1"/>
</dbReference>
<evidence type="ECO:0000256" key="2">
    <source>
        <dbReference type="ARBA" id="ARBA00023015"/>
    </source>
</evidence>
<reference evidence="6" key="1">
    <citation type="submission" date="2020-03" db="EMBL/GenBank/DDBJ databases">
        <title>A high-quality chromosome-level genome assembly of a woody plant with both climbing and erect habits, Rhamnella rubrinervis.</title>
        <authorList>
            <person name="Lu Z."/>
            <person name="Yang Y."/>
            <person name="Zhu X."/>
            <person name="Sun Y."/>
        </authorList>
    </citation>
    <scope>NUCLEOTIDE SEQUENCE</scope>
    <source>
        <strain evidence="6">BYM</strain>
        <tissue evidence="6">Leaf</tissue>
    </source>
</reference>
<dbReference type="CDD" id="cd10017">
    <property type="entry name" value="B3_DNA"/>
    <property type="match status" value="1"/>
</dbReference>
<keyword evidence="7" id="KW-1185">Reference proteome</keyword>
<dbReference type="AlphaFoldDB" id="A0A8K0GUJ2"/>
<dbReference type="EMBL" id="VOIH02000009">
    <property type="protein sequence ID" value="KAF3438071.1"/>
    <property type="molecule type" value="Genomic_DNA"/>
</dbReference>
<sequence>MAGSFEKILTASDVSYKLAIPTKFLGDQYTGGEQLKVMDSQTQNMYQFVLSTRGLYRKPVFIKEWLKYSRDKQLRAGQTIYFWKNDHEDFYRIQVLLDLLGAGAAGLQ</sequence>
<protein>
    <recommendedName>
        <fullName evidence="8">TF-B3 domain-containing protein</fullName>
    </recommendedName>
</protein>